<dbReference type="EMBL" id="JBAKAR010000016">
    <property type="protein sequence ID" value="MEL0614533.1"/>
    <property type="molecule type" value="Genomic_DNA"/>
</dbReference>
<dbReference type="Pfam" id="PF00990">
    <property type="entry name" value="GGDEF"/>
    <property type="match status" value="1"/>
</dbReference>
<dbReference type="CDD" id="cd01949">
    <property type="entry name" value="GGDEF"/>
    <property type="match status" value="1"/>
</dbReference>
<reference evidence="5 6" key="1">
    <citation type="submission" date="2024-02" db="EMBL/GenBank/DDBJ databases">
        <title>Bacteria isolated from the canopy kelp, Nereocystis luetkeana.</title>
        <authorList>
            <person name="Pfister C.A."/>
            <person name="Younker I.T."/>
            <person name="Light S.H."/>
        </authorList>
    </citation>
    <scope>NUCLEOTIDE SEQUENCE [LARGE SCALE GENOMIC DNA]</scope>
    <source>
        <strain evidence="5 6">TI.4.07</strain>
    </source>
</reference>
<dbReference type="PROSITE" id="PS50887">
    <property type="entry name" value="GGDEF"/>
    <property type="match status" value="1"/>
</dbReference>
<evidence type="ECO:0000256" key="3">
    <source>
        <dbReference type="SAM" id="Phobius"/>
    </source>
</evidence>
<evidence type="ECO:0000259" key="4">
    <source>
        <dbReference type="PROSITE" id="PS50887"/>
    </source>
</evidence>
<dbReference type="InterPro" id="IPR043128">
    <property type="entry name" value="Rev_trsase/Diguanyl_cyclase"/>
</dbReference>
<keyword evidence="5" id="KW-0808">Transferase</keyword>
<comment type="caution">
    <text evidence="5">The sequence shown here is derived from an EMBL/GenBank/DDBJ whole genome shotgun (WGS) entry which is preliminary data.</text>
</comment>
<feature type="transmembrane region" description="Helical" evidence="3">
    <location>
        <begin position="72"/>
        <end position="90"/>
    </location>
</feature>
<feature type="transmembrane region" description="Helical" evidence="3">
    <location>
        <begin position="149"/>
        <end position="171"/>
    </location>
</feature>
<keyword evidence="3" id="KW-0812">Transmembrane</keyword>
<keyword evidence="3" id="KW-0472">Membrane</keyword>
<accession>A0ABU9G9Q9</accession>
<dbReference type="InterPro" id="IPR000160">
    <property type="entry name" value="GGDEF_dom"/>
</dbReference>
<sequence length="370" mass="42414">MSEVARGCQPNAQRDNKNLMQRCVHHVFYFGLSGEIFSEQIRRTLLVNLFSIVGIVFTFPLGIAALYRSNTWLALVLLCFAFIFCINQFYLRRTRNHEICANIIIYPLYFLMLYLVFTGGVNGTGYVWIFCVPAVSLFIQGIKRGVIEMVIFTLLLIVILYFLASVYGFAFHYDEDLRFRVIASFIVVFFLSTIYEYSMSRFNKALHESSKQLKELAETDPLTQLLNRRGMQQRLEEAEGAELRLVLIDVDYFKNINDQYGHDCGDFILRSLARLIQKELPEGAWLSRWGGEEFLLALNDAYLGQAIEVSEKIRQAIEGYDFNYDEQKIRITASFGIVPLGTDHPLALALKAADSLLYKAKDAGRNNICV</sequence>
<dbReference type="InterPro" id="IPR050469">
    <property type="entry name" value="Diguanylate_Cyclase"/>
</dbReference>
<feature type="transmembrane region" description="Helical" evidence="3">
    <location>
        <begin position="45"/>
        <end position="66"/>
    </location>
</feature>
<dbReference type="RefSeq" id="WP_341567947.1">
    <property type="nucleotide sequence ID" value="NZ_JBAKAR010000016.1"/>
</dbReference>
<feature type="transmembrane region" description="Helical" evidence="3">
    <location>
        <begin position="123"/>
        <end position="142"/>
    </location>
</feature>
<dbReference type="GO" id="GO:0052621">
    <property type="term" value="F:diguanylate cyclase activity"/>
    <property type="evidence" value="ECO:0007669"/>
    <property type="project" value="UniProtKB-EC"/>
</dbReference>
<dbReference type="SUPFAM" id="SSF55073">
    <property type="entry name" value="Nucleotide cyclase"/>
    <property type="match status" value="1"/>
</dbReference>
<dbReference type="Proteomes" id="UP001379949">
    <property type="component" value="Unassembled WGS sequence"/>
</dbReference>
<comment type="catalytic activity">
    <reaction evidence="2">
        <text>2 GTP = 3',3'-c-di-GMP + 2 diphosphate</text>
        <dbReference type="Rhea" id="RHEA:24898"/>
        <dbReference type="ChEBI" id="CHEBI:33019"/>
        <dbReference type="ChEBI" id="CHEBI:37565"/>
        <dbReference type="ChEBI" id="CHEBI:58805"/>
        <dbReference type="EC" id="2.7.7.65"/>
    </reaction>
</comment>
<keyword evidence="3" id="KW-1133">Transmembrane helix</keyword>
<dbReference type="InterPro" id="IPR048435">
    <property type="entry name" value="MASE6"/>
</dbReference>
<evidence type="ECO:0000256" key="2">
    <source>
        <dbReference type="ARBA" id="ARBA00034247"/>
    </source>
</evidence>
<feature type="domain" description="GGDEF" evidence="4">
    <location>
        <begin position="241"/>
        <end position="370"/>
    </location>
</feature>
<dbReference type="PANTHER" id="PTHR45138:SF9">
    <property type="entry name" value="DIGUANYLATE CYCLASE DGCM-RELATED"/>
    <property type="match status" value="1"/>
</dbReference>
<protein>
    <recommendedName>
        <fullName evidence="1">diguanylate cyclase</fullName>
        <ecNumber evidence="1">2.7.7.65</ecNumber>
    </recommendedName>
</protein>
<dbReference type="EC" id="2.7.7.65" evidence="1"/>
<dbReference type="PANTHER" id="PTHR45138">
    <property type="entry name" value="REGULATORY COMPONENTS OF SENSORY TRANSDUCTION SYSTEM"/>
    <property type="match status" value="1"/>
</dbReference>
<keyword evidence="5" id="KW-0548">Nucleotidyltransferase</keyword>
<feature type="transmembrane region" description="Helical" evidence="3">
    <location>
        <begin position="177"/>
        <end position="195"/>
    </location>
</feature>
<name>A0ABU9G9Q9_9GAMM</name>
<evidence type="ECO:0000313" key="5">
    <source>
        <dbReference type="EMBL" id="MEL0614533.1"/>
    </source>
</evidence>
<proteinExistence type="predicted"/>
<dbReference type="Pfam" id="PF20966">
    <property type="entry name" value="MASE6"/>
    <property type="match status" value="1"/>
</dbReference>
<gene>
    <name evidence="5" type="ORF">V6242_15365</name>
</gene>
<keyword evidence="6" id="KW-1185">Reference proteome</keyword>
<dbReference type="NCBIfam" id="TIGR00254">
    <property type="entry name" value="GGDEF"/>
    <property type="match status" value="1"/>
</dbReference>
<evidence type="ECO:0000256" key="1">
    <source>
        <dbReference type="ARBA" id="ARBA00012528"/>
    </source>
</evidence>
<feature type="transmembrane region" description="Helical" evidence="3">
    <location>
        <begin position="99"/>
        <end position="117"/>
    </location>
</feature>
<dbReference type="SMART" id="SM00267">
    <property type="entry name" value="GGDEF"/>
    <property type="match status" value="1"/>
</dbReference>
<dbReference type="Gene3D" id="3.30.70.270">
    <property type="match status" value="1"/>
</dbReference>
<dbReference type="InterPro" id="IPR029787">
    <property type="entry name" value="Nucleotide_cyclase"/>
</dbReference>
<organism evidence="5 6">
    <name type="scientific">Marinomonas arenicola</name>
    <dbReference type="NCBI Taxonomy" id="569601"/>
    <lineage>
        <taxon>Bacteria</taxon>
        <taxon>Pseudomonadati</taxon>
        <taxon>Pseudomonadota</taxon>
        <taxon>Gammaproteobacteria</taxon>
        <taxon>Oceanospirillales</taxon>
        <taxon>Oceanospirillaceae</taxon>
        <taxon>Marinomonas</taxon>
    </lineage>
</organism>
<evidence type="ECO:0000313" key="6">
    <source>
        <dbReference type="Proteomes" id="UP001379949"/>
    </source>
</evidence>